<proteinExistence type="predicted"/>
<evidence type="ECO:0000313" key="1">
    <source>
        <dbReference type="EMBL" id="TFK70759.1"/>
    </source>
</evidence>
<name>A0ACD3AZM4_9AGAR</name>
<keyword evidence="2" id="KW-1185">Reference proteome</keyword>
<dbReference type="Proteomes" id="UP000308600">
    <property type="component" value="Unassembled WGS sequence"/>
</dbReference>
<protein>
    <submittedName>
        <fullName evidence="1">Uncharacterized protein</fullName>
    </submittedName>
</protein>
<reference evidence="1 2" key="1">
    <citation type="journal article" date="2019" name="Nat. Ecol. Evol.">
        <title>Megaphylogeny resolves global patterns of mushroom evolution.</title>
        <authorList>
            <person name="Varga T."/>
            <person name="Krizsan K."/>
            <person name="Foldi C."/>
            <person name="Dima B."/>
            <person name="Sanchez-Garcia M."/>
            <person name="Sanchez-Ramirez S."/>
            <person name="Szollosi G.J."/>
            <person name="Szarkandi J.G."/>
            <person name="Papp V."/>
            <person name="Albert L."/>
            <person name="Andreopoulos W."/>
            <person name="Angelini C."/>
            <person name="Antonin V."/>
            <person name="Barry K.W."/>
            <person name="Bougher N.L."/>
            <person name="Buchanan P."/>
            <person name="Buyck B."/>
            <person name="Bense V."/>
            <person name="Catcheside P."/>
            <person name="Chovatia M."/>
            <person name="Cooper J."/>
            <person name="Damon W."/>
            <person name="Desjardin D."/>
            <person name="Finy P."/>
            <person name="Geml J."/>
            <person name="Haridas S."/>
            <person name="Hughes K."/>
            <person name="Justo A."/>
            <person name="Karasinski D."/>
            <person name="Kautmanova I."/>
            <person name="Kiss B."/>
            <person name="Kocsube S."/>
            <person name="Kotiranta H."/>
            <person name="LaButti K.M."/>
            <person name="Lechner B.E."/>
            <person name="Liimatainen K."/>
            <person name="Lipzen A."/>
            <person name="Lukacs Z."/>
            <person name="Mihaltcheva S."/>
            <person name="Morgado L.N."/>
            <person name="Niskanen T."/>
            <person name="Noordeloos M.E."/>
            <person name="Ohm R.A."/>
            <person name="Ortiz-Santana B."/>
            <person name="Ovrebo C."/>
            <person name="Racz N."/>
            <person name="Riley R."/>
            <person name="Savchenko A."/>
            <person name="Shiryaev A."/>
            <person name="Soop K."/>
            <person name="Spirin V."/>
            <person name="Szebenyi C."/>
            <person name="Tomsovsky M."/>
            <person name="Tulloss R.E."/>
            <person name="Uehling J."/>
            <person name="Grigoriev I.V."/>
            <person name="Vagvolgyi C."/>
            <person name="Papp T."/>
            <person name="Martin F.M."/>
            <person name="Miettinen O."/>
            <person name="Hibbett D.S."/>
            <person name="Nagy L.G."/>
        </authorList>
    </citation>
    <scope>NUCLEOTIDE SEQUENCE [LARGE SCALE GENOMIC DNA]</scope>
    <source>
        <strain evidence="1 2">NL-1719</strain>
    </source>
</reference>
<organism evidence="1 2">
    <name type="scientific">Pluteus cervinus</name>
    <dbReference type="NCBI Taxonomy" id="181527"/>
    <lineage>
        <taxon>Eukaryota</taxon>
        <taxon>Fungi</taxon>
        <taxon>Dikarya</taxon>
        <taxon>Basidiomycota</taxon>
        <taxon>Agaricomycotina</taxon>
        <taxon>Agaricomycetes</taxon>
        <taxon>Agaricomycetidae</taxon>
        <taxon>Agaricales</taxon>
        <taxon>Pluteineae</taxon>
        <taxon>Pluteaceae</taxon>
        <taxon>Pluteus</taxon>
    </lineage>
</organism>
<sequence length="238" mass="25548">MYPSSVPQPARSAKSSGAGSFIPAAPAPVPSSSAYANAYPQQYYQLPPGAAPSSVVSFPNHVPLSGGAPGAPYMGTVQLPVAGSPQYPTTPLSISQLLSTPSQWDMRCPVDKYPVPKELAFNMPISGAQLKIHIWTAAGVYSSEFLVQNRYTSGIVIRDVFEAIHRHLDKDLPQGMTLSSHELQKGIAKAVDERSNNPLFCSPSKSVKRIDLCTSFTFPGLVSNSQGGWDLFIPSRTR</sequence>
<dbReference type="EMBL" id="ML208308">
    <property type="protein sequence ID" value="TFK70759.1"/>
    <property type="molecule type" value="Genomic_DNA"/>
</dbReference>
<gene>
    <name evidence="1" type="ORF">BDN72DRAFT_877603</name>
</gene>
<accession>A0ACD3AZM4</accession>
<evidence type="ECO:0000313" key="2">
    <source>
        <dbReference type="Proteomes" id="UP000308600"/>
    </source>
</evidence>